<dbReference type="OrthoDB" id="2151624at2759"/>
<sequence>EVLRRHKAVPVIPKICCILLPPCCCCCFLLRKAALALTDCLSCVHCSPPLAVIVLRALFSATGGDSGTWHQPMPPWDFNAADAPCSFGGVLCDQGDITNIELPNTALIGTLPIPELANLTAMRRFDVSQNSLTGTLPGELGDAWAHSLEAFAVSSNYLTGELPSSFAKCRKMMDFRVNNNNITGNLRDEFGNGWGSSLASFAVSNNSITGTLPDAYKSWNNITIFWVDQNRLVGTLPSSYRNWTKITEFYVGFNLLNGTLPSQYAEWAVIDRALFNDNQLSGTLPAGVCSVQQFSYRGTSRNVRHVVERDDSRCRYELLDWEPS</sequence>
<organism evidence="1 2">
    <name type="scientific">Bodo saltans</name>
    <name type="common">Flagellated protozoan</name>
    <dbReference type="NCBI Taxonomy" id="75058"/>
    <lineage>
        <taxon>Eukaryota</taxon>
        <taxon>Discoba</taxon>
        <taxon>Euglenozoa</taxon>
        <taxon>Kinetoplastea</taxon>
        <taxon>Metakinetoplastina</taxon>
        <taxon>Eubodonida</taxon>
        <taxon>Bodonidae</taxon>
        <taxon>Bodo</taxon>
    </lineage>
</organism>
<dbReference type="InterPro" id="IPR053038">
    <property type="entry name" value="RLP_Defense"/>
</dbReference>
<evidence type="ECO:0000313" key="2">
    <source>
        <dbReference type="Proteomes" id="UP000051952"/>
    </source>
</evidence>
<protein>
    <submittedName>
        <fullName evidence="1">GP46-like surface antigen, putative</fullName>
    </submittedName>
</protein>
<dbReference type="PANTHER" id="PTHR48064:SF6">
    <property type="entry name" value="RECEPTOR-LIKE PROTEIN KINASE 2"/>
    <property type="match status" value="1"/>
</dbReference>
<dbReference type="SUPFAM" id="SSF52058">
    <property type="entry name" value="L domain-like"/>
    <property type="match status" value="1"/>
</dbReference>
<evidence type="ECO:0000313" key="1">
    <source>
        <dbReference type="EMBL" id="CUG06703.1"/>
    </source>
</evidence>
<dbReference type="PANTHER" id="PTHR48064">
    <property type="entry name" value="OS01G0750400 PROTEIN"/>
    <property type="match status" value="1"/>
</dbReference>
<dbReference type="EMBL" id="CYKH01000611">
    <property type="protein sequence ID" value="CUG06703.1"/>
    <property type="molecule type" value="Genomic_DNA"/>
</dbReference>
<dbReference type="Proteomes" id="UP000051952">
    <property type="component" value="Unassembled WGS sequence"/>
</dbReference>
<dbReference type="Gene3D" id="3.80.10.10">
    <property type="entry name" value="Ribonuclease Inhibitor"/>
    <property type="match status" value="2"/>
</dbReference>
<reference evidence="2" key="1">
    <citation type="submission" date="2015-09" db="EMBL/GenBank/DDBJ databases">
        <authorList>
            <consortium name="Pathogen Informatics"/>
        </authorList>
    </citation>
    <scope>NUCLEOTIDE SEQUENCE [LARGE SCALE GENOMIC DNA]</scope>
    <source>
        <strain evidence="2">Lake Konstanz</strain>
    </source>
</reference>
<dbReference type="InterPro" id="IPR032675">
    <property type="entry name" value="LRR_dom_sf"/>
</dbReference>
<dbReference type="VEuPathDB" id="TriTrypDB:BSAL_73325"/>
<proteinExistence type="predicted"/>
<name>A0A0S4IY39_BODSA</name>
<keyword evidence="2" id="KW-1185">Reference proteome</keyword>
<accession>A0A0S4IY39</accession>
<dbReference type="AlphaFoldDB" id="A0A0S4IY39"/>
<gene>
    <name evidence="1" type="ORF">BSAL_73325</name>
</gene>
<feature type="non-terminal residue" evidence="1">
    <location>
        <position position="1"/>
    </location>
</feature>